<feature type="region of interest" description="Disordered" evidence="1">
    <location>
        <begin position="541"/>
        <end position="561"/>
    </location>
</feature>
<gene>
    <name evidence="2" type="ORF">L9F63_003656</name>
</gene>
<feature type="compositionally biased region" description="Polar residues" evidence="1">
    <location>
        <begin position="125"/>
        <end position="161"/>
    </location>
</feature>
<feature type="compositionally biased region" description="Basic and acidic residues" evidence="1">
    <location>
        <begin position="83"/>
        <end position="95"/>
    </location>
</feature>
<feature type="non-terminal residue" evidence="2">
    <location>
        <position position="1"/>
    </location>
</feature>
<evidence type="ECO:0000313" key="3">
    <source>
        <dbReference type="Proteomes" id="UP001233999"/>
    </source>
</evidence>
<dbReference type="EMBL" id="JASPKZ010007832">
    <property type="protein sequence ID" value="KAJ9581966.1"/>
    <property type="molecule type" value="Genomic_DNA"/>
</dbReference>
<feature type="region of interest" description="Disordered" evidence="1">
    <location>
        <begin position="457"/>
        <end position="484"/>
    </location>
</feature>
<reference evidence="2" key="2">
    <citation type="submission" date="2023-05" db="EMBL/GenBank/DDBJ databases">
        <authorList>
            <person name="Fouks B."/>
        </authorList>
    </citation>
    <scope>NUCLEOTIDE SEQUENCE</scope>
    <source>
        <strain evidence="2">Stay&amp;Tobe</strain>
        <tissue evidence="2">Testes</tissue>
    </source>
</reference>
<reference evidence="2" key="1">
    <citation type="journal article" date="2023" name="IScience">
        <title>Live-bearing cockroach genome reveals convergent evolutionary mechanisms linked to viviparity in insects and beyond.</title>
        <authorList>
            <person name="Fouks B."/>
            <person name="Harrison M.C."/>
            <person name="Mikhailova A.A."/>
            <person name="Marchal E."/>
            <person name="English S."/>
            <person name="Carruthers M."/>
            <person name="Jennings E.C."/>
            <person name="Chiamaka E.L."/>
            <person name="Frigard R.A."/>
            <person name="Pippel M."/>
            <person name="Attardo G.M."/>
            <person name="Benoit J.B."/>
            <person name="Bornberg-Bauer E."/>
            <person name="Tobe S.S."/>
        </authorList>
    </citation>
    <scope>NUCLEOTIDE SEQUENCE</scope>
    <source>
        <strain evidence="2">Stay&amp;Tobe</strain>
    </source>
</reference>
<feature type="compositionally biased region" description="Polar residues" evidence="1">
    <location>
        <begin position="1"/>
        <end position="22"/>
    </location>
</feature>
<dbReference type="Proteomes" id="UP001233999">
    <property type="component" value="Unassembled WGS sequence"/>
</dbReference>
<proteinExistence type="predicted"/>
<feature type="region of interest" description="Disordered" evidence="1">
    <location>
        <begin position="1"/>
        <end position="44"/>
    </location>
</feature>
<organism evidence="2 3">
    <name type="scientific">Diploptera punctata</name>
    <name type="common">Pacific beetle cockroach</name>
    <dbReference type="NCBI Taxonomy" id="6984"/>
    <lineage>
        <taxon>Eukaryota</taxon>
        <taxon>Metazoa</taxon>
        <taxon>Ecdysozoa</taxon>
        <taxon>Arthropoda</taxon>
        <taxon>Hexapoda</taxon>
        <taxon>Insecta</taxon>
        <taxon>Pterygota</taxon>
        <taxon>Neoptera</taxon>
        <taxon>Polyneoptera</taxon>
        <taxon>Dictyoptera</taxon>
        <taxon>Blattodea</taxon>
        <taxon>Blaberoidea</taxon>
        <taxon>Blaberidae</taxon>
        <taxon>Diplopterinae</taxon>
        <taxon>Diploptera</taxon>
    </lineage>
</organism>
<dbReference type="AlphaFoldDB" id="A0AAD8E9M0"/>
<comment type="caution">
    <text evidence="2">The sequence shown here is derived from an EMBL/GenBank/DDBJ whole genome shotgun (WGS) entry which is preliminary data.</text>
</comment>
<keyword evidence="3" id="KW-1185">Reference proteome</keyword>
<feature type="compositionally biased region" description="Polar residues" evidence="1">
    <location>
        <begin position="267"/>
        <end position="279"/>
    </location>
</feature>
<feature type="compositionally biased region" description="Low complexity" evidence="1">
    <location>
        <begin position="472"/>
        <end position="484"/>
    </location>
</feature>
<accession>A0AAD8E9M0</accession>
<evidence type="ECO:0000256" key="1">
    <source>
        <dbReference type="SAM" id="MobiDB-lite"/>
    </source>
</evidence>
<feature type="region of interest" description="Disordered" evidence="1">
    <location>
        <begin position="264"/>
        <end position="296"/>
    </location>
</feature>
<protein>
    <submittedName>
        <fullName evidence="2">Uncharacterized protein</fullName>
    </submittedName>
</protein>
<feature type="region of interest" description="Disordered" evidence="1">
    <location>
        <begin position="59"/>
        <end position="173"/>
    </location>
</feature>
<evidence type="ECO:0000313" key="2">
    <source>
        <dbReference type="EMBL" id="KAJ9581966.1"/>
    </source>
</evidence>
<sequence length="561" mass="61822">ICPGTESRTARPQSSQQPNSETNRNRNRQLVGNPVPVHTTNRPISATHAINALSSWQEVSLRVPDSLDESDPPVPPPRKKKLQREQERQQGETRKFIQRPPRPNPPSPEKSHDSSKNSKKRRIKTLSTVSLPNYDTSLSVYSSSNDKSGQKSPPRNESSISLPGKGSGLSSFSEATVEKIENCVRRCRSFGAFKTEPLKLKTSPMNGRHSSESDDSFDGLDDWDLRVIEHCDAHEISPIQTMLPPQRQRKPNYIFCEKKYETEELQKQSPNHVLSSSPTKTDEDLNPPKSASTDEDLISRVKVTESNHIIDSKAEMKVDAEEKGNLISPVINCIDDSSPKNVIETNIEMARASVETGKSDDDKIVVYDFMKRIKRGGSDDKRLVINGILDTQEGLKTPPPTPEINENKKEISLEDNMGHSSLLRLLKEYQTADGKLEDSGAHNVLKGLGIPPSLKEVDVPSVHKPQEKINCGSRGSSGRSSMTPSLSELEAALSDLLEASASKTGADEDEDDVMAVTMVTSSSTPVQQTLRVISPKPYSTFSNSFHPIQSTTGNQVAETSA</sequence>
<name>A0AAD8E9M0_DIPPU</name>